<dbReference type="Gene3D" id="3.30.2140.20">
    <property type="match status" value="1"/>
</dbReference>
<dbReference type="PRINTS" id="PR01543">
    <property type="entry name" value="ANATRNSFRASE"/>
</dbReference>
<dbReference type="SUPFAM" id="SSF54001">
    <property type="entry name" value="Cysteine proteinases"/>
    <property type="match status" value="1"/>
</dbReference>
<protein>
    <submittedName>
        <fullName evidence="3">Arylamine N-acetyltransferase</fullName>
    </submittedName>
</protein>
<dbReference type="EMBL" id="JBHTBJ010000059">
    <property type="protein sequence ID" value="MFC7279749.1"/>
    <property type="molecule type" value="Genomic_DNA"/>
</dbReference>
<dbReference type="PANTHER" id="PTHR11786">
    <property type="entry name" value="N-HYDROXYARYLAMINE O-ACETYLTRANSFERASE"/>
    <property type="match status" value="1"/>
</dbReference>
<dbReference type="InterPro" id="IPR053710">
    <property type="entry name" value="Arylamine_NAT_domain_sf"/>
</dbReference>
<accession>A0ABW2I4E8</accession>
<evidence type="ECO:0000256" key="1">
    <source>
        <dbReference type="ARBA" id="ARBA00006547"/>
    </source>
</evidence>
<sequence length="245" mass="27516">MNVDAYLERIGADRTTGLRDLHRRHQETIPFENLGIHLGEPISLEPDDLFRKIVESRRGGFCYELNGAFALVLTVLGHDVTRLAARVNGGDRLGPPFDHLTLLVDDMWLVDVGFGAHSTYPLNFRTREPQPDPGGLFTVVPSPDGDVDVVKDGRLAYRVEMKKRDLPDFVPTCWWQQTSPESHFTRSTVCTRLDGDARLTISGRKFIRTKGDSRTEQALPADDELLAAYRESFGITLDRVPDAAR</sequence>
<keyword evidence="4" id="KW-1185">Reference proteome</keyword>
<name>A0ABW2I4E8_9ACTN</name>
<evidence type="ECO:0000313" key="3">
    <source>
        <dbReference type="EMBL" id="MFC7279749.1"/>
    </source>
</evidence>
<comment type="caution">
    <text evidence="3">The sequence shown here is derived from an EMBL/GenBank/DDBJ whole genome shotgun (WGS) entry which is preliminary data.</text>
</comment>
<dbReference type="RefSeq" id="WP_378977371.1">
    <property type="nucleotide sequence ID" value="NZ_JBHTBJ010000059.1"/>
</dbReference>
<organism evidence="3 4">
    <name type="scientific">Paractinoplanes rhizophilus</name>
    <dbReference type="NCBI Taxonomy" id="1416877"/>
    <lineage>
        <taxon>Bacteria</taxon>
        <taxon>Bacillati</taxon>
        <taxon>Actinomycetota</taxon>
        <taxon>Actinomycetes</taxon>
        <taxon>Micromonosporales</taxon>
        <taxon>Micromonosporaceae</taxon>
        <taxon>Paractinoplanes</taxon>
    </lineage>
</organism>
<dbReference type="InterPro" id="IPR001447">
    <property type="entry name" value="Arylamine_N-AcTrfase"/>
</dbReference>
<reference evidence="4" key="1">
    <citation type="journal article" date="2019" name="Int. J. Syst. Evol. Microbiol.">
        <title>The Global Catalogue of Microorganisms (GCM) 10K type strain sequencing project: providing services to taxonomists for standard genome sequencing and annotation.</title>
        <authorList>
            <consortium name="The Broad Institute Genomics Platform"/>
            <consortium name="The Broad Institute Genome Sequencing Center for Infectious Disease"/>
            <person name="Wu L."/>
            <person name="Ma J."/>
        </authorList>
    </citation>
    <scope>NUCLEOTIDE SEQUENCE [LARGE SCALE GENOMIC DNA]</scope>
    <source>
        <strain evidence="4">XZYJT-10</strain>
    </source>
</reference>
<evidence type="ECO:0000256" key="2">
    <source>
        <dbReference type="RuleBase" id="RU003452"/>
    </source>
</evidence>
<proteinExistence type="inferred from homology"/>
<evidence type="ECO:0000313" key="4">
    <source>
        <dbReference type="Proteomes" id="UP001596548"/>
    </source>
</evidence>
<comment type="similarity">
    <text evidence="1 2">Belongs to the arylamine N-acetyltransferase family.</text>
</comment>
<dbReference type="PANTHER" id="PTHR11786:SF0">
    <property type="entry name" value="ARYLAMINE N-ACETYLTRANSFERASE 4-RELATED"/>
    <property type="match status" value="1"/>
</dbReference>
<gene>
    <name evidence="3" type="ORF">ACFQS1_37810</name>
</gene>
<dbReference type="InterPro" id="IPR038765">
    <property type="entry name" value="Papain-like_cys_pep_sf"/>
</dbReference>
<dbReference type="Pfam" id="PF00797">
    <property type="entry name" value="Acetyltransf_2"/>
    <property type="match status" value="1"/>
</dbReference>
<dbReference type="Proteomes" id="UP001596548">
    <property type="component" value="Unassembled WGS sequence"/>
</dbReference>